<evidence type="ECO:0000256" key="3">
    <source>
        <dbReference type="ARBA" id="ARBA00012146"/>
    </source>
</evidence>
<dbReference type="Proteomes" id="UP000605846">
    <property type="component" value="Unassembled WGS sequence"/>
</dbReference>
<accession>A0A8H7BGH0</accession>
<feature type="chain" id="PRO_5034690027" description="inorganic diphosphatase" evidence="7">
    <location>
        <begin position="18"/>
        <end position="296"/>
    </location>
</feature>
<reference evidence="8" key="1">
    <citation type="submission" date="2020-01" db="EMBL/GenBank/DDBJ databases">
        <title>Genome Sequencing of Three Apophysomyces-Like Fungal Strains Confirms a Novel Fungal Genus in the Mucoromycota with divergent Burkholderia-like Endosymbiotic Bacteria.</title>
        <authorList>
            <person name="Stajich J.E."/>
            <person name="Macias A.M."/>
            <person name="Carter-House D."/>
            <person name="Lovett B."/>
            <person name="Kasson L.R."/>
            <person name="Berry K."/>
            <person name="Grigoriev I."/>
            <person name="Chang Y."/>
            <person name="Spatafora J."/>
            <person name="Kasson M.T."/>
        </authorList>
    </citation>
    <scope>NUCLEOTIDE SEQUENCE</scope>
    <source>
        <strain evidence="8">NRRL A-21654</strain>
    </source>
</reference>
<evidence type="ECO:0000313" key="9">
    <source>
        <dbReference type="Proteomes" id="UP000605846"/>
    </source>
</evidence>
<dbReference type="Gene3D" id="3.90.80.10">
    <property type="entry name" value="Inorganic pyrophosphatase"/>
    <property type="match status" value="1"/>
</dbReference>
<organism evidence="8 9">
    <name type="scientific">Apophysomyces ossiformis</name>
    <dbReference type="NCBI Taxonomy" id="679940"/>
    <lineage>
        <taxon>Eukaryota</taxon>
        <taxon>Fungi</taxon>
        <taxon>Fungi incertae sedis</taxon>
        <taxon>Mucoromycota</taxon>
        <taxon>Mucoromycotina</taxon>
        <taxon>Mucoromycetes</taxon>
        <taxon>Mucorales</taxon>
        <taxon>Mucorineae</taxon>
        <taxon>Mucoraceae</taxon>
        <taxon>Apophysomyces</taxon>
    </lineage>
</organism>
<sequence>MFSRIVIVLIWVTSIQCAQYVVRSAGIAGSLDYRLYFVNEGEEVISPFHDIPLNNGSVFNMVVEIPRWHNAKFEINKETQFNPIVQDRSNQSLRFAYNIFPYKGYLWNYGAFPQTWEDPNHITQGLDTRGDNDPIDVIEIGDRVAILGEVLQVKILGIIALIDQQKTDWKVVVVDINDPLATKLHDVGDVNIYKPGLLNATATWFCVYKTPDGQEPNMIAYNGQIRNKTFATNIVMETHQYWNALINGTTPRKNIETINVSVDGSPYRVPPNVTLATGLIQDPHPVPASVDKWYYL</sequence>
<dbReference type="GO" id="GO:0005737">
    <property type="term" value="C:cytoplasm"/>
    <property type="evidence" value="ECO:0007669"/>
    <property type="project" value="InterPro"/>
</dbReference>
<dbReference type="AlphaFoldDB" id="A0A8H7BGH0"/>
<keyword evidence="4" id="KW-0479">Metal-binding</keyword>
<dbReference type="PROSITE" id="PS00387">
    <property type="entry name" value="PPASE"/>
    <property type="match status" value="1"/>
</dbReference>
<evidence type="ECO:0000313" key="8">
    <source>
        <dbReference type="EMBL" id="KAF7721350.1"/>
    </source>
</evidence>
<dbReference type="EC" id="3.6.1.1" evidence="3"/>
<dbReference type="EMBL" id="JABAYA010000276">
    <property type="protein sequence ID" value="KAF7721350.1"/>
    <property type="molecule type" value="Genomic_DNA"/>
</dbReference>
<dbReference type="InterPro" id="IPR008162">
    <property type="entry name" value="Pyrophosphatase"/>
</dbReference>
<dbReference type="CDD" id="cd00412">
    <property type="entry name" value="pyrophosphatase"/>
    <property type="match status" value="1"/>
</dbReference>
<evidence type="ECO:0000256" key="5">
    <source>
        <dbReference type="ARBA" id="ARBA00022801"/>
    </source>
</evidence>
<keyword evidence="9" id="KW-1185">Reference proteome</keyword>
<dbReference type="InterPro" id="IPR036649">
    <property type="entry name" value="Pyrophosphatase_sf"/>
</dbReference>
<name>A0A8H7BGH0_9FUNG</name>
<dbReference type="GO" id="GO:0006796">
    <property type="term" value="P:phosphate-containing compound metabolic process"/>
    <property type="evidence" value="ECO:0007669"/>
    <property type="project" value="InterPro"/>
</dbReference>
<feature type="signal peptide" evidence="7">
    <location>
        <begin position="1"/>
        <end position="17"/>
    </location>
</feature>
<evidence type="ECO:0000256" key="1">
    <source>
        <dbReference type="ARBA" id="ARBA00001946"/>
    </source>
</evidence>
<gene>
    <name evidence="8" type="primary">IPP1_4</name>
    <name evidence="8" type="ORF">EC973_004850</name>
</gene>
<keyword evidence="7" id="KW-0732">Signal</keyword>
<dbReference type="OrthoDB" id="1608002at2759"/>
<dbReference type="PANTHER" id="PTHR10286">
    <property type="entry name" value="INORGANIC PYROPHOSPHATASE"/>
    <property type="match status" value="1"/>
</dbReference>
<protein>
    <recommendedName>
        <fullName evidence="3">inorganic diphosphatase</fullName>
        <ecNumber evidence="3">3.6.1.1</ecNumber>
    </recommendedName>
</protein>
<dbReference type="SUPFAM" id="SSF50324">
    <property type="entry name" value="Inorganic pyrophosphatase"/>
    <property type="match status" value="1"/>
</dbReference>
<evidence type="ECO:0000256" key="2">
    <source>
        <dbReference type="ARBA" id="ARBA00006220"/>
    </source>
</evidence>
<dbReference type="GO" id="GO:0000287">
    <property type="term" value="F:magnesium ion binding"/>
    <property type="evidence" value="ECO:0007669"/>
    <property type="project" value="InterPro"/>
</dbReference>
<dbReference type="Pfam" id="PF00719">
    <property type="entry name" value="Pyrophosphatase"/>
    <property type="match status" value="1"/>
</dbReference>
<evidence type="ECO:0000256" key="4">
    <source>
        <dbReference type="ARBA" id="ARBA00022723"/>
    </source>
</evidence>
<dbReference type="GO" id="GO:0004427">
    <property type="term" value="F:inorganic diphosphate phosphatase activity"/>
    <property type="evidence" value="ECO:0007669"/>
    <property type="project" value="UniProtKB-EC"/>
</dbReference>
<keyword evidence="5" id="KW-0378">Hydrolase</keyword>
<comment type="caution">
    <text evidence="8">The sequence shown here is derived from an EMBL/GenBank/DDBJ whole genome shotgun (WGS) entry which is preliminary data.</text>
</comment>
<proteinExistence type="inferred from homology"/>
<keyword evidence="6" id="KW-0460">Magnesium</keyword>
<evidence type="ECO:0000256" key="7">
    <source>
        <dbReference type="SAM" id="SignalP"/>
    </source>
</evidence>
<evidence type="ECO:0000256" key="6">
    <source>
        <dbReference type="ARBA" id="ARBA00022842"/>
    </source>
</evidence>
<comment type="similarity">
    <text evidence="2">Belongs to the PPase family.</text>
</comment>
<comment type="cofactor">
    <cofactor evidence="1">
        <name>Mg(2+)</name>
        <dbReference type="ChEBI" id="CHEBI:18420"/>
    </cofactor>
</comment>